<evidence type="ECO:0000259" key="5">
    <source>
        <dbReference type="Pfam" id="PF01466"/>
    </source>
</evidence>
<dbReference type="Pfam" id="PF03931">
    <property type="entry name" value="Skp1_POZ"/>
    <property type="match status" value="1"/>
</dbReference>
<comment type="function">
    <text evidence="4">Involved in ubiquitination and subsequent proteasomal degradation of target proteins. Together with CUL1, RBX1 and a F-box protein, it forms a SCF E3 ubiquitin ligase complex. The functional specificity of this complex depends on the type of F-box protein. In the SCF complex, it serves as an adapter that links the F-box protein to CUL1.</text>
</comment>
<dbReference type="InterPro" id="IPR001232">
    <property type="entry name" value="SKP1-like"/>
</dbReference>
<evidence type="ECO:0000256" key="2">
    <source>
        <dbReference type="ARBA" id="ARBA00009993"/>
    </source>
</evidence>
<gene>
    <name evidence="7" type="ORF">PIB30_012044</name>
</gene>
<accession>A0ABU6Z4H1</accession>
<dbReference type="InterPro" id="IPR011333">
    <property type="entry name" value="SKP1/BTB/POZ_sf"/>
</dbReference>
<dbReference type="SUPFAM" id="SSF54695">
    <property type="entry name" value="POZ domain"/>
    <property type="match status" value="1"/>
</dbReference>
<dbReference type="InterPro" id="IPR016072">
    <property type="entry name" value="Skp1_comp_dimer"/>
</dbReference>
<comment type="caution">
    <text evidence="7">The sequence shown here is derived from an EMBL/GenBank/DDBJ whole genome shotgun (WGS) entry which is preliminary data.</text>
</comment>
<proteinExistence type="inferred from homology"/>
<evidence type="ECO:0000313" key="8">
    <source>
        <dbReference type="Proteomes" id="UP001341840"/>
    </source>
</evidence>
<dbReference type="Proteomes" id="UP001341840">
    <property type="component" value="Unassembled WGS sequence"/>
</dbReference>
<dbReference type="EMBL" id="JASCZI010271890">
    <property type="protein sequence ID" value="MED6216876.1"/>
    <property type="molecule type" value="Genomic_DNA"/>
</dbReference>
<evidence type="ECO:0000313" key="7">
    <source>
        <dbReference type="EMBL" id="MED6216876.1"/>
    </source>
</evidence>
<name>A0ABU6Z4H1_9FABA</name>
<dbReference type="Gene3D" id="3.30.710.10">
    <property type="entry name" value="Potassium Channel Kv1.1, Chain A"/>
    <property type="match status" value="1"/>
</dbReference>
<evidence type="ECO:0000256" key="1">
    <source>
        <dbReference type="ARBA" id="ARBA00004906"/>
    </source>
</evidence>
<organism evidence="7 8">
    <name type="scientific">Stylosanthes scabra</name>
    <dbReference type="NCBI Taxonomy" id="79078"/>
    <lineage>
        <taxon>Eukaryota</taxon>
        <taxon>Viridiplantae</taxon>
        <taxon>Streptophyta</taxon>
        <taxon>Embryophyta</taxon>
        <taxon>Tracheophyta</taxon>
        <taxon>Spermatophyta</taxon>
        <taxon>Magnoliopsida</taxon>
        <taxon>eudicotyledons</taxon>
        <taxon>Gunneridae</taxon>
        <taxon>Pentapetalae</taxon>
        <taxon>rosids</taxon>
        <taxon>fabids</taxon>
        <taxon>Fabales</taxon>
        <taxon>Fabaceae</taxon>
        <taxon>Papilionoideae</taxon>
        <taxon>50 kb inversion clade</taxon>
        <taxon>dalbergioids sensu lato</taxon>
        <taxon>Dalbergieae</taxon>
        <taxon>Pterocarpus clade</taxon>
        <taxon>Stylosanthes</taxon>
    </lineage>
</organism>
<comment type="similarity">
    <text evidence="2 4">Belongs to the SKP1 family.</text>
</comment>
<sequence length="139" mass="15808">MSQTIEDLIKADPAAASDEIPVSVVNSRTLEKVIEYCKKHTESESSNSITKELPSDVDDLEEWDAEFLEADQVEKLFDLVLASNYLNINSLLDLTSNKIGDMVKGKSPSEICKMFNIKQELTPQEQEIENHQRNQPFQY</sequence>
<evidence type="ECO:0000256" key="3">
    <source>
        <dbReference type="ARBA" id="ARBA00022786"/>
    </source>
</evidence>
<keyword evidence="3 4" id="KW-0833">Ubl conjugation pathway</keyword>
<dbReference type="PIRSF" id="PIRSF028729">
    <property type="entry name" value="E3_ubiquit_lig_SCF_Skp"/>
    <property type="match status" value="1"/>
</dbReference>
<evidence type="ECO:0000259" key="6">
    <source>
        <dbReference type="Pfam" id="PF03931"/>
    </source>
</evidence>
<dbReference type="Pfam" id="PF01466">
    <property type="entry name" value="Skp1"/>
    <property type="match status" value="1"/>
</dbReference>
<dbReference type="InterPro" id="IPR016897">
    <property type="entry name" value="SKP1"/>
</dbReference>
<feature type="domain" description="SKP1 component dimerisation" evidence="5">
    <location>
        <begin position="90"/>
        <end position="127"/>
    </location>
</feature>
<feature type="domain" description="SKP1 component POZ" evidence="6">
    <location>
        <begin position="1"/>
        <end position="41"/>
    </location>
</feature>
<protein>
    <recommendedName>
        <fullName evidence="4">SKP1-like protein</fullName>
    </recommendedName>
</protein>
<dbReference type="InterPro" id="IPR036296">
    <property type="entry name" value="SKP1-like_dim_sf"/>
</dbReference>
<keyword evidence="8" id="KW-1185">Reference proteome</keyword>
<dbReference type="InterPro" id="IPR016073">
    <property type="entry name" value="Skp1_comp_POZ"/>
</dbReference>
<evidence type="ECO:0000256" key="4">
    <source>
        <dbReference type="PIRNR" id="PIRNR028729"/>
    </source>
</evidence>
<comment type="pathway">
    <text evidence="1 4">Protein modification; protein ubiquitination.</text>
</comment>
<dbReference type="SUPFAM" id="SSF81382">
    <property type="entry name" value="Skp1 dimerisation domain-like"/>
    <property type="match status" value="1"/>
</dbReference>
<dbReference type="SMART" id="SM00512">
    <property type="entry name" value="Skp1"/>
    <property type="match status" value="1"/>
</dbReference>
<dbReference type="PANTHER" id="PTHR11165">
    <property type="entry name" value="SKP1"/>
    <property type="match status" value="1"/>
</dbReference>
<comment type="subunit">
    <text evidence="4">Part of a SCF (SKP1-cullin-F-box) protein ligase complex.</text>
</comment>
<reference evidence="7 8" key="1">
    <citation type="journal article" date="2023" name="Plants (Basel)">
        <title>Bridging the Gap: Combining Genomics and Transcriptomics Approaches to Understand Stylosanthes scabra, an Orphan Legume from the Brazilian Caatinga.</title>
        <authorList>
            <person name="Ferreira-Neto J.R.C."/>
            <person name="da Silva M.D."/>
            <person name="Binneck E."/>
            <person name="de Melo N.F."/>
            <person name="da Silva R.H."/>
            <person name="de Melo A.L.T.M."/>
            <person name="Pandolfi V."/>
            <person name="Bustamante F.O."/>
            <person name="Brasileiro-Vidal A.C."/>
            <person name="Benko-Iseppon A.M."/>
        </authorList>
    </citation>
    <scope>NUCLEOTIDE SEQUENCE [LARGE SCALE GENOMIC DNA]</scope>
    <source>
        <tissue evidence="7">Leaves</tissue>
    </source>
</reference>